<evidence type="ECO:0000256" key="4">
    <source>
        <dbReference type="ARBA" id="ARBA00023176"/>
    </source>
</evidence>
<keyword evidence="7" id="KW-0175">Coiled coil</keyword>
<evidence type="ECO:0000313" key="10">
    <source>
        <dbReference type="Proteomes" id="UP001648503"/>
    </source>
</evidence>
<protein>
    <recommendedName>
        <fullName evidence="6">Clathrin light chain</fullName>
    </recommendedName>
</protein>
<evidence type="ECO:0000256" key="2">
    <source>
        <dbReference type="ARBA" id="ARBA00005263"/>
    </source>
</evidence>
<feature type="compositionally biased region" description="Basic and acidic residues" evidence="8">
    <location>
        <begin position="292"/>
        <end position="305"/>
    </location>
</feature>
<reference evidence="9 10" key="1">
    <citation type="submission" date="2021-02" db="EMBL/GenBank/DDBJ databases">
        <title>Variation within the Batrachochytrium salamandrivorans European outbreak.</title>
        <authorList>
            <person name="Kelly M."/>
            <person name="Pasmans F."/>
            <person name="Shea T.P."/>
            <person name="Munoz J.F."/>
            <person name="Carranza S."/>
            <person name="Cuomo C.A."/>
            <person name="Martel A."/>
        </authorList>
    </citation>
    <scope>NUCLEOTIDE SEQUENCE [LARGE SCALE GENOMIC DNA]</scope>
    <source>
        <strain evidence="9 10">AMFP18/2</strain>
    </source>
</reference>
<dbReference type="InterPro" id="IPR000996">
    <property type="entry name" value="Clathrin_L-chain"/>
</dbReference>
<organism evidence="9 10">
    <name type="scientific">Batrachochytrium salamandrivorans</name>
    <dbReference type="NCBI Taxonomy" id="1357716"/>
    <lineage>
        <taxon>Eukaryota</taxon>
        <taxon>Fungi</taxon>
        <taxon>Fungi incertae sedis</taxon>
        <taxon>Chytridiomycota</taxon>
        <taxon>Chytridiomycota incertae sedis</taxon>
        <taxon>Chytridiomycetes</taxon>
        <taxon>Rhizophydiales</taxon>
        <taxon>Rhizophydiales incertae sedis</taxon>
        <taxon>Batrachochytrium</taxon>
    </lineage>
</organism>
<gene>
    <name evidence="9" type="ORF">BASA50_000959</name>
</gene>
<dbReference type="PANTHER" id="PTHR10639:SF7">
    <property type="entry name" value="CLATHRIN LIGHT CHAIN"/>
    <property type="match status" value="1"/>
</dbReference>
<feature type="coiled-coil region" evidence="7">
    <location>
        <begin position="226"/>
        <end position="264"/>
    </location>
</feature>
<comment type="similarity">
    <text evidence="2 6">Belongs to the clathrin light chain family.</text>
</comment>
<evidence type="ECO:0000256" key="6">
    <source>
        <dbReference type="RuleBase" id="RU363137"/>
    </source>
</evidence>
<evidence type="ECO:0000256" key="8">
    <source>
        <dbReference type="SAM" id="MobiDB-lite"/>
    </source>
</evidence>
<sequence>MADFGDFTSGIDTVHGAPASSTSATDASANALFMDDFLGGASSSDPAADPTADFLAREQAILGADAAALFGNTAVSATSPTAFSSFQTAAATASTTTVGSTASASSGLDFELLSAGSVAAPGSLAPFASASATKASSVSPPSSAFGIFDQPQQHVLAEVSDTINFDESAFPEVSNIGETTGSLFSSHTGTLAMESSSAVSNVEPEPIREWRERFNAEVAERDARSKSKHDQILQQAKANLERLYAEYTEKKTKSIARNKELEKTLLAAREDSVSGSIWDRAVKQIDVSQAASKDKKLDDKKERKALATGTSTSKPKCPDTTRFKQLLISLRNDKNAPVV</sequence>
<keyword evidence="10" id="KW-1185">Reference proteome</keyword>
<keyword evidence="4 6" id="KW-0168">Coated pit</keyword>
<proteinExistence type="inferred from homology"/>
<keyword evidence="5 6" id="KW-0968">Cytoplasmic vesicle</keyword>
<evidence type="ECO:0000256" key="5">
    <source>
        <dbReference type="ARBA" id="ARBA00023329"/>
    </source>
</evidence>
<evidence type="ECO:0000256" key="1">
    <source>
        <dbReference type="ARBA" id="ARBA00004180"/>
    </source>
</evidence>
<name>A0ABQ8ETU0_9FUNG</name>
<feature type="region of interest" description="Disordered" evidence="8">
    <location>
        <begin position="289"/>
        <end position="319"/>
    </location>
</feature>
<dbReference type="EMBL" id="JAFCIX010000577">
    <property type="protein sequence ID" value="KAH6586016.1"/>
    <property type="molecule type" value="Genomic_DNA"/>
</dbReference>
<dbReference type="Proteomes" id="UP001648503">
    <property type="component" value="Unassembled WGS sequence"/>
</dbReference>
<keyword evidence="3 6" id="KW-0472">Membrane</keyword>
<evidence type="ECO:0000256" key="3">
    <source>
        <dbReference type="ARBA" id="ARBA00023136"/>
    </source>
</evidence>
<evidence type="ECO:0000256" key="7">
    <source>
        <dbReference type="SAM" id="Coils"/>
    </source>
</evidence>
<comment type="function">
    <text evidence="6">Clathrin is the major protein of the polyhedral coat of coated pits and vesicles.</text>
</comment>
<evidence type="ECO:0000313" key="9">
    <source>
        <dbReference type="EMBL" id="KAH6586016.1"/>
    </source>
</evidence>
<accession>A0ABQ8ETU0</accession>
<comment type="caution">
    <text evidence="9">The sequence shown here is derived from an EMBL/GenBank/DDBJ whole genome shotgun (WGS) entry which is preliminary data.</text>
</comment>
<dbReference type="Pfam" id="PF01086">
    <property type="entry name" value="Clathrin_lg_ch"/>
    <property type="match status" value="1"/>
</dbReference>
<comment type="subcellular location">
    <subcellularLocation>
        <location evidence="1 6">Cytoplasmic vesicle membrane</location>
        <topology evidence="1 6">Peripheral membrane protein</topology>
        <orientation evidence="1 6">Cytoplasmic side</orientation>
    </subcellularLocation>
    <subcellularLocation>
        <location evidence="6">Membrane</location>
        <location evidence="6">Coated pit</location>
        <topology evidence="6">Peripheral membrane protein</topology>
        <orientation evidence="6">Cytoplasmic side</orientation>
    </subcellularLocation>
    <text evidence="6">Cytoplasmic face of coated pits and vesicles.</text>
</comment>
<dbReference type="PANTHER" id="PTHR10639">
    <property type="entry name" value="CLATHRIN LIGHT CHAIN"/>
    <property type="match status" value="1"/>
</dbReference>